<proteinExistence type="predicted"/>
<keyword evidence="2" id="KW-1185">Reference proteome</keyword>
<dbReference type="AlphaFoldDB" id="A0ABD1L3K3"/>
<dbReference type="EMBL" id="JBGMDY010000011">
    <property type="protein sequence ID" value="KAL2318092.1"/>
    <property type="molecule type" value="Genomic_DNA"/>
</dbReference>
<dbReference type="Proteomes" id="UP001603857">
    <property type="component" value="Unassembled WGS sequence"/>
</dbReference>
<gene>
    <name evidence="1" type="ORF">Fmac_031968</name>
</gene>
<evidence type="ECO:0000313" key="2">
    <source>
        <dbReference type="Proteomes" id="UP001603857"/>
    </source>
</evidence>
<protein>
    <submittedName>
        <fullName evidence="1">Uncharacterized protein</fullName>
    </submittedName>
</protein>
<sequence length="70" mass="7700">MAATSTLAATNFNAAQRTSASLHGELIGDLHVFSLFPLSSNFVQVDSQPEVEPEEKDFFSFDFQISHNPI</sequence>
<accession>A0ABD1L3K3</accession>
<organism evidence="1 2">
    <name type="scientific">Flemingia macrophylla</name>
    <dbReference type="NCBI Taxonomy" id="520843"/>
    <lineage>
        <taxon>Eukaryota</taxon>
        <taxon>Viridiplantae</taxon>
        <taxon>Streptophyta</taxon>
        <taxon>Embryophyta</taxon>
        <taxon>Tracheophyta</taxon>
        <taxon>Spermatophyta</taxon>
        <taxon>Magnoliopsida</taxon>
        <taxon>eudicotyledons</taxon>
        <taxon>Gunneridae</taxon>
        <taxon>Pentapetalae</taxon>
        <taxon>rosids</taxon>
        <taxon>fabids</taxon>
        <taxon>Fabales</taxon>
        <taxon>Fabaceae</taxon>
        <taxon>Papilionoideae</taxon>
        <taxon>50 kb inversion clade</taxon>
        <taxon>NPAAA clade</taxon>
        <taxon>indigoferoid/millettioid clade</taxon>
        <taxon>Phaseoleae</taxon>
        <taxon>Flemingia</taxon>
    </lineage>
</organism>
<reference evidence="1 2" key="1">
    <citation type="submission" date="2024-08" db="EMBL/GenBank/DDBJ databases">
        <title>Insights into the chromosomal genome structure of Flemingia macrophylla.</title>
        <authorList>
            <person name="Ding Y."/>
            <person name="Zhao Y."/>
            <person name="Bi W."/>
            <person name="Wu M."/>
            <person name="Zhao G."/>
            <person name="Gong Y."/>
            <person name="Li W."/>
            <person name="Zhang P."/>
        </authorList>
    </citation>
    <scope>NUCLEOTIDE SEQUENCE [LARGE SCALE GENOMIC DNA]</scope>
    <source>
        <strain evidence="1">DYQJB</strain>
        <tissue evidence="1">Leaf</tissue>
    </source>
</reference>
<evidence type="ECO:0000313" key="1">
    <source>
        <dbReference type="EMBL" id="KAL2318092.1"/>
    </source>
</evidence>
<name>A0ABD1L3K3_9FABA</name>
<comment type="caution">
    <text evidence="1">The sequence shown here is derived from an EMBL/GenBank/DDBJ whole genome shotgun (WGS) entry which is preliminary data.</text>
</comment>